<keyword evidence="2" id="KW-0732">Signal</keyword>
<protein>
    <submittedName>
        <fullName evidence="3">Uncharacterized protein</fullName>
    </submittedName>
</protein>
<feature type="compositionally biased region" description="Basic and acidic residues" evidence="1">
    <location>
        <begin position="137"/>
        <end position="147"/>
    </location>
</feature>
<keyword evidence="4" id="KW-1185">Reference proteome</keyword>
<feature type="chain" id="PRO_5045740258" evidence="2">
    <location>
        <begin position="19"/>
        <end position="449"/>
    </location>
</feature>
<dbReference type="Proteomes" id="UP000766486">
    <property type="component" value="Unassembled WGS sequence"/>
</dbReference>
<evidence type="ECO:0000256" key="1">
    <source>
        <dbReference type="SAM" id="MobiDB-lite"/>
    </source>
</evidence>
<feature type="compositionally biased region" description="Acidic residues" evidence="1">
    <location>
        <begin position="326"/>
        <end position="392"/>
    </location>
</feature>
<sequence length="449" mass="51999">MHHLTFLFAAGLISTISAAPLPAANDALLDFQERSGYADDDAFARVARSLDALDRDLEERGLFSKTPKPFNPEKTPNKLKKAQPIPKVPNKQPKTANTLKKEKKGPKPNPSVNFRSYEDELYERDEDLEERDEDFLEERGLFSKDPKPFNPEKTPNKLKKAQPIPKVPNKQPKTSNTLKKEKKGPKPNPSVNFRSYEDDLEERGLFSKDPKPFNPEKTPNKLKKAQPIPKVPNKQPKTSNTLKKEKKGPKPNPSVNFRSYEDELEERGLFSKDPKPFNPEKTPNKLKKAQPIPKVPNKQPKTSNTLKKEKKGPKPNPSVNFRSYEPELDERDEDFLEERDYDFLDERDDEFLDERDEDFLEERDEDFLEERDDEFLDERDEDFLEERDEDLIEERGLFSKTPKPFNPEKTPNKLKKAQPIPKVPNKQPKTSNTLKKEKPQGKKNPATNF</sequence>
<feature type="compositionally biased region" description="Basic and acidic residues" evidence="1">
    <location>
        <begin position="266"/>
        <end position="275"/>
    </location>
</feature>
<organism evidence="3 4">
    <name type="scientific">Bionectria ochroleuca</name>
    <name type="common">Gliocladium roseum</name>
    <dbReference type="NCBI Taxonomy" id="29856"/>
    <lineage>
        <taxon>Eukaryota</taxon>
        <taxon>Fungi</taxon>
        <taxon>Dikarya</taxon>
        <taxon>Ascomycota</taxon>
        <taxon>Pezizomycotina</taxon>
        <taxon>Sordariomycetes</taxon>
        <taxon>Hypocreomycetidae</taxon>
        <taxon>Hypocreales</taxon>
        <taxon>Bionectriaceae</taxon>
        <taxon>Clonostachys</taxon>
    </lineage>
</organism>
<evidence type="ECO:0000256" key="2">
    <source>
        <dbReference type="SAM" id="SignalP"/>
    </source>
</evidence>
<gene>
    <name evidence="3" type="ORF">CLO192961_LOCUS187535</name>
</gene>
<dbReference type="EMBL" id="CABFNS010000746">
    <property type="protein sequence ID" value="VUC26303.1"/>
    <property type="molecule type" value="Genomic_DNA"/>
</dbReference>
<evidence type="ECO:0000313" key="4">
    <source>
        <dbReference type="Proteomes" id="UP000766486"/>
    </source>
</evidence>
<comment type="caution">
    <text evidence="3">The sequence shown here is derived from an EMBL/GenBank/DDBJ whole genome shotgun (WGS) entry which is preliminary data.</text>
</comment>
<proteinExistence type="predicted"/>
<feature type="compositionally biased region" description="Acidic residues" evidence="1">
    <location>
        <begin position="119"/>
        <end position="136"/>
    </location>
</feature>
<name>A0ABY6U5I5_BIOOC</name>
<accession>A0ABY6U5I5</accession>
<feature type="signal peptide" evidence="2">
    <location>
        <begin position="1"/>
        <end position="18"/>
    </location>
</feature>
<reference evidence="3 4" key="1">
    <citation type="submission" date="2019-06" db="EMBL/GenBank/DDBJ databases">
        <authorList>
            <person name="Broberg M."/>
        </authorList>
    </citation>
    <scope>NUCLEOTIDE SEQUENCE [LARGE SCALE GENOMIC DNA]</scope>
</reference>
<evidence type="ECO:0000313" key="3">
    <source>
        <dbReference type="EMBL" id="VUC26303.1"/>
    </source>
</evidence>
<feature type="compositionally biased region" description="Basic and acidic residues" evidence="1">
    <location>
        <begin position="202"/>
        <end position="211"/>
    </location>
</feature>
<feature type="region of interest" description="Disordered" evidence="1">
    <location>
        <begin position="60"/>
        <end position="449"/>
    </location>
</feature>